<feature type="binding site" evidence="13">
    <location>
        <position position="454"/>
    </location>
    <ligand>
        <name>Zn(2+)</name>
        <dbReference type="ChEBI" id="CHEBI:29105"/>
        <note>catalytic</note>
    </ligand>
</feature>
<dbReference type="EMBL" id="CP107525">
    <property type="protein sequence ID" value="UZW64655.1"/>
    <property type="molecule type" value="Genomic_DNA"/>
</dbReference>
<dbReference type="CDD" id="cd00771">
    <property type="entry name" value="ThrRS_core"/>
    <property type="match status" value="1"/>
</dbReference>
<dbReference type="Gene3D" id="3.30.930.10">
    <property type="entry name" value="Bira Bifunctional Protein, Domain 2"/>
    <property type="match status" value="1"/>
</dbReference>
<comment type="catalytic activity">
    <reaction evidence="12 13">
        <text>tRNA(Thr) + L-threonine + ATP = L-threonyl-tRNA(Thr) + AMP + diphosphate + H(+)</text>
        <dbReference type="Rhea" id="RHEA:24624"/>
        <dbReference type="Rhea" id="RHEA-COMP:9670"/>
        <dbReference type="Rhea" id="RHEA-COMP:9704"/>
        <dbReference type="ChEBI" id="CHEBI:15378"/>
        <dbReference type="ChEBI" id="CHEBI:30616"/>
        <dbReference type="ChEBI" id="CHEBI:33019"/>
        <dbReference type="ChEBI" id="CHEBI:57926"/>
        <dbReference type="ChEBI" id="CHEBI:78442"/>
        <dbReference type="ChEBI" id="CHEBI:78534"/>
        <dbReference type="ChEBI" id="CHEBI:456215"/>
        <dbReference type="EC" id="6.1.1.3"/>
    </reaction>
</comment>
<dbReference type="Proteomes" id="UP001164481">
    <property type="component" value="Chromosome"/>
</dbReference>
<dbReference type="InterPro" id="IPR033728">
    <property type="entry name" value="ThrRS_core"/>
</dbReference>
<keyword evidence="2 13" id="KW-0963">Cytoplasm</keyword>
<dbReference type="Gene3D" id="3.30.980.10">
    <property type="entry name" value="Threonyl-trna Synthetase, Chain A, domain 2"/>
    <property type="match status" value="1"/>
</dbReference>
<dbReference type="InterPro" id="IPR045864">
    <property type="entry name" value="aa-tRNA-synth_II/BPL/LPL"/>
</dbReference>
<evidence type="ECO:0000256" key="4">
    <source>
        <dbReference type="ARBA" id="ARBA00022598"/>
    </source>
</evidence>
<dbReference type="Gene3D" id="3.40.50.800">
    <property type="entry name" value="Anticodon-binding domain"/>
    <property type="match status" value="1"/>
</dbReference>
<comment type="cofactor">
    <cofactor evidence="13">
        <name>Zn(2+)</name>
        <dbReference type="ChEBI" id="CHEBI:29105"/>
    </cofactor>
    <text evidence="13">Binds 1 zinc ion per subunit.</text>
</comment>
<dbReference type="RefSeq" id="WP_154221495.1">
    <property type="nucleotide sequence ID" value="NZ_CP034544.1"/>
</dbReference>
<evidence type="ECO:0000256" key="3">
    <source>
        <dbReference type="ARBA" id="ARBA00022555"/>
    </source>
</evidence>
<evidence type="ECO:0000256" key="10">
    <source>
        <dbReference type="ARBA" id="ARBA00022917"/>
    </source>
</evidence>
<dbReference type="AlphaFoldDB" id="A0AAX3F2I2"/>
<keyword evidence="4 13" id="KW-0436">Ligase</keyword>
<dbReference type="InterPro" id="IPR036621">
    <property type="entry name" value="Anticodon-bd_dom_sf"/>
</dbReference>
<evidence type="ECO:0000256" key="1">
    <source>
        <dbReference type="ARBA" id="ARBA00008226"/>
    </source>
</evidence>
<comment type="subcellular location">
    <subcellularLocation>
        <location evidence="13">Cytoplasm</location>
    </subcellularLocation>
</comment>
<feature type="binding site" evidence="13">
    <location>
        <position position="273"/>
    </location>
    <ligand>
        <name>Zn(2+)</name>
        <dbReference type="ChEBI" id="CHEBI:29105"/>
        <note>catalytic</note>
    </ligand>
</feature>
<feature type="binding site" evidence="13">
    <location>
        <position position="324"/>
    </location>
    <ligand>
        <name>Zn(2+)</name>
        <dbReference type="ChEBI" id="CHEBI:29105"/>
        <note>catalytic</note>
    </ligand>
</feature>
<dbReference type="Pfam" id="PF07973">
    <property type="entry name" value="tRNA_SAD"/>
    <property type="match status" value="1"/>
</dbReference>
<keyword evidence="9 13" id="KW-0694">RNA-binding</keyword>
<dbReference type="PRINTS" id="PR01047">
    <property type="entry name" value="TRNASYNTHTHR"/>
</dbReference>
<evidence type="ECO:0000256" key="13">
    <source>
        <dbReference type="HAMAP-Rule" id="MF_00184"/>
    </source>
</evidence>
<evidence type="ECO:0000259" key="14">
    <source>
        <dbReference type="PROSITE" id="PS50862"/>
    </source>
</evidence>
<dbReference type="PANTHER" id="PTHR11451">
    <property type="entry name" value="THREONINE-TRNA LIGASE"/>
    <property type="match status" value="1"/>
</dbReference>
<sequence>MKANKELNHTTSHLLAAAVLKLFPETKLGFGPATSEGFYYDFEFKEPLSDSELLKIEKMMKKLASRNLKMEQVSLSDYSFDNQPYKKELYDEFKSQNKEVTFYTLADPLKKEKVFTDLCAGGHVEDTKHIKHFKLLSLAGAYWRGNSDNIQLTRIYGTSWETKKELDEFLAILKDRKERDHRKIGKEMKLFTFNPLGGQGFPFWLEDGMHIHNEIRNLVLKMDKKYGFTEVLTPHFGEEKLYKISGHLDHYKDDMFKPIVCENERLIPRPMTCPHHIILFGSEKRSYRDLPIRYSEQSQLYRYEKSGALTGLERVRSMLLTEGHLFVRKDQIAQEFKKMFELISDTLNAFKIKINYVSLSLRDKADKEKYYANDQMWDEAEFELKKIIKELGIKYEEKIGEAAFYGPKVDIQILTALNHEVTVSTIQLDFLLPQKFEISYTNSENNEEVPVLIHRGLIGTYERFISILIEQTKGNLPFWLAPKQVTIIPVNENTDYEYAKEVNDKLLALDIRSKVDFRNERLSKKVREAQISKSKFQVILGEAEKTNKTISYRRYGEEKTTTTTFEEFSKMLLELKASHE</sequence>
<dbReference type="InterPro" id="IPR002320">
    <property type="entry name" value="Thr-tRNA-ligase_IIa"/>
</dbReference>
<dbReference type="SUPFAM" id="SSF55186">
    <property type="entry name" value="ThrRS/AlaRS common domain"/>
    <property type="match status" value="1"/>
</dbReference>
<dbReference type="SMART" id="SM00863">
    <property type="entry name" value="tRNA_SAD"/>
    <property type="match status" value="1"/>
</dbReference>
<keyword evidence="7 13" id="KW-0862">Zinc</keyword>
<dbReference type="InterPro" id="IPR004154">
    <property type="entry name" value="Anticodon-bd"/>
</dbReference>
<evidence type="ECO:0000256" key="5">
    <source>
        <dbReference type="ARBA" id="ARBA00022723"/>
    </source>
</evidence>
<dbReference type="PROSITE" id="PS50862">
    <property type="entry name" value="AA_TRNA_LIGASE_II"/>
    <property type="match status" value="1"/>
</dbReference>
<evidence type="ECO:0000256" key="11">
    <source>
        <dbReference type="ARBA" id="ARBA00023146"/>
    </source>
</evidence>
<dbReference type="InterPro" id="IPR018163">
    <property type="entry name" value="Thr/Ala-tRNA-synth_IIc_edit"/>
</dbReference>
<evidence type="ECO:0000256" key="6">
    <source>
        <dbReference type="ARBA" id="ARBA00022741"/>
    </source>
</evidence>
<keyword evidence="10 13" id="KW-0648">Protein biosynthesis</keyword>
<dbReference type="GO" id="GO:0004829">
    <property type="term" value="F:threonine-tRNA ligase activity"/>
    <property type="evidence" value="ECO:0007669"/>
    <property type="project" value="UniProtKB-UniRule"/>
</dbReference>
<evidence type="ECO:0000313" key="16">
    <source>
        <dbReference type="Proteomes" id="UP001164481"/>
    </source>
</evidence>
<dbReference type="HAMAP" id="MF_00184">
    <property type="entry name" value="Thr_tRNA_synth"/>
    <property type="match status" value="1"/>
</dbReference>
<keyword evidence="6 13" id="KW-0547">Nucleotide-binding</keyword>
<evidence type="ECO:0000256" key="8">
    <source>
        <dbReference type="ARBA" id="ARBA00022840"/>
    </source>
</evidence>
<dbReference type="GO" id="GO:0006435">
    <property type="term" value="P:threonyl-tRNA aminoacylation"/>
    <property type="evidence" value="ECO:0007669"/>
    <property type="project" value="UniProtKB-UniRule"/>
</dbReference>
<dbReference type="InterPro" id="IPR002314">
    <property type="entry name" value="aa-tRNA-synt_IIb"/>
</dbReference>
<proteinExistence type="inferred from homology"/>
<keyword evidence="11 13" id="KW-0030">Aminoacyl-tRNA synthetase</keyword>
<evidence type="ECO:0000313" key="15">
    <source>
        <dbReference type="EMBL" id="UZW64655.1"/>
    </source>
</evidence>
<dbReference type="GO" id="GO:0046872">
    <property type="term" value="F:metal ion binding"/>
    <property type="evidence" value="ECO:0007669"/>
    <property type="project" value="UniProtKB-KW"/>
</dbReference>
<comment type="subunit">
    <text evidence="13">Homodimer.</text>
</comment>
<reference evidence="15" key="1">
    <citation type="submission" date="2022-10" db="EMBL/GenBank/DDBJ databases">
        <authorList>
            <person name="Wei X."/>
        </authorList>
    </citation>
    <scope>NUCLEOTIDE SEQUENCE</scope>
    <source>
        <strain evidence="15">SD2</strain>
    </source>
</reference>
<dbReference type="NCBIfam" id="TIGR00418">
    <property type="entry name" value="thrS"/>
    <property type="match status" value="1"/>
</dbReference>
<keyword evidence="3 13" id="KW-0820">tRNA-binding</keyword>
<dbReference type="FunFam" id="3.30.930.10:FF:000002">
    <property type="entry name" value="Threonine--tRNA ligase"/>
    <property type="match status" value="1"/>
</dbReference>
<reference evidence="15" key="2">
    <citation type="submission" date="2022-11" db="EMBL/GenBank/DDBJ databases">
        <title>complete genomes of mycoplasma synoviae ZX313 strain and SD2 strain.</title>
        <authorList>
            <person name="Zhong Q."/>
        </authorList>
    </citation>
    <scope>NUCLEOTIDE SEQUENCE</scope>
    <source>
        <strain evidence="15">SD2</strain>
    </source>
</reference>
<keyword evidence="5 13" id="KW-0479">Metal-binding</keyword>
<dbReference type="EC" id="6.1.1.3" evidence="13"/>
<dbReference type="GO" id="GO:0000049">
    <property type="term" value="F:tRNA binding"/>
    <property type="evidence" value="ECO:0007669"/>
    <property type="project" value="UniProtKB-KW"/>
</dbReference>
<organism evidence="15 16">
    <name type="scientific">Mycoplasmopsis synoviae</name>
    <name type="common">Mycoplasma synoviae</name>
    <dbReference type="NCBI Taxonomy" id="2109"/>
    <lineage>
        <taxon>Bacteria</taxon>
        <taxon>Bacillati</taxon>
        <taxon>Mycoplasmatota</taxon>
        <taxon>Mycoplasmoidales</taxon>
        <taxon>Metamycoplasmataceae</taxon>
        <taxon>Mycoplasmopsis</taxon>
    </lineage>
</organism>
<dbReference type="SUPFAM" id="SSF52954">
    <property type="entry name" value="Class II aaRS ABD-related"/>
    <property type="match status" value="1"/>
</dbReference>
<evidence type="ECO:0000256" key="2">
    <source>
        <dbReference type="ARBA" id="ARBA00022490"/>
    </source>
</evidence>
<comment type="similarity">
    <text evidence="1 13">Belongs to the class-II aminoacyl-tRNA synthetase family.</text>
</comment>
<dbReference type="GO" id="GO:0005737">
    <property type="term" value="C:cytoplasm"/>
    <property type="evidence" value="ECO:0007669"/>
    <property type="project" value="UniProtKB-SubCell"/>
</dbReference>
<keyword evidence="8 13" id="KW-0067">ATP-binding</keyword>
<evidence type="ECO:0000256" key="9">
    <source>
        <dbReference type="ARBA" id="ARBA00022884"/>
    </source>
</evidence>
<protein>
    <recommendedName>
        <fullName evidence="13">Threonine--tRNA ligase</fullName>
        <ecNumber evidence="13">6.1.1.3</ecNumber>
    </recommendedName>
    <alternativeName>
        <fullName evidence="13">Threonyl-tRNA synthetase</fullName>
        <shortName evidence="13">ThrRS</shortName>
    </alternativeName>
</protein>
<accession>A0AAX3F2I2</accession>
<evidence type="ECO:0000256" key="12">
    <source>
        <dbReference type="ARBA" id="ARBA00049515"/>
    </source>
</evidence>
<name>A0AAX3F2I2_MYCSY</name>
<dbReference type="Pfam" id="PF03129">
    <property type="entry name" value="HGTP_anticodon"/>
    <property type="match status" value="1"/>
</dbReference>
<dbReference type="InterPro" id="IPR006195">
    <property type="entry name" value="aa-tRNA-synth_II"/>
</dbReference>
<evidence type="ECO:0000256" key="7">
    <source>
        <dbReference type="ARBA" id="ARBA00022833"/>
    </source>
</evidence>
<dbReference type="SUPFAM" id="SSF55681">
    <property type="entry name" value="Class II aaRS and biotin synthetases"/>
    <property type="match status" value="1"/>
</dbReference>
<dbReference type="Gene3D" id="3.30.54.20">
    <property type="match status" value="1"/>
</dbReference>
<feature type="domain" description="Aminoacyl-transfer RNA synthetases class-II family profile" evidence="14">
    <location>
        <begin position="207"/>
        <end position="477"/>
    </location>
</feature>
<dbReference type="GO" id="GO:0005524">
    <property type="term" value="F:ATP binding"/>
    <property type="evidence" value="ECO:0007669"/>
    <property type="project" value="UniProtKB-UniRule"/>
</dbReference>
<comment type="caution">
    <text evidence="13">Lacks conserved residue(s) required for the propagation of feature annotation.</text>
</comment>
<dbReference type="PANTHER" id="PTHR11451:SF56">
    <property type="entry name" value="THREONINE--TRNA LIGASE 1"/>
    <property type="match status" value="1"/>
</dbReference>
<dbReference type="InterPro" id="IPR012947">
    <property type="entry name" value="tRNA_SAD"/>
</dbReference>
<gene>
    <name evidence="13 15" type="primary">thrS</name>
    <name evidence="15" type="ORF">OIE46_01010</name>
</gene>
<dbReference type="Pfam" id="PF00587">
    <property type="entry name" value="tRNA-synt_2b"/>
    <property type="match status" value="1"/>
</dbReference>